<dbReference type="OrthoDB" id="9780120at2"/>
<dbReference type="PATRIC" id="fig|84022.5.peg.1224"/>
<feature type="domain" description="DUF2229" evidence="1">
    <location>
        <begin position="7"/>
        <end position="69"/>
    </location>
</feature>
<dbReference type="KEGG" id="cace:CACET_c07360"/>
<dbReference type="AlphaFoldDB" id="A0A0D8IA43"/>
<dbReference type="PANTHER" id="PTHR32329">
    <property type="entry name" value="BIFUNCTIONAL PROTEIN [INCLUDES 2-HYDROXYACYL-COA DEHYDRATASE (N-TER) AND ITS ACTIVATOR DOMAIN (C_TERM)-RELATED"/>
    <property type="match status" value="1"/>
</dbReference>
<dbReference type="EMBL" id="CP009687">
    <property type="protein sequence ID" value="AKL94246.1"/>
    <property type="molecule type" value="Genomic_DNA"/>
</dbReference>
<dbReference type="STRING" id="84022.CACET_c07360"/>
<keyword evidence="3" id="KW-1185">Reference proteome</keyword>
<organism evidence="2 3">
    <name type="scientific">Clostridium aceticum</name>
    <dbReference type="NCBI Taxonomy" id="84022"/>
    <lineage>
        <taxon>Bacteria</taxon>
        <taxon>Bacillati</taxon>
        <taxon>Bacillota</taxon>
        <taxon>Clostridia</taxon>
        <taxon>Eubacteriales</taxon>
        <taxon>Clostridiaceae</taxon>
        <taxon>Clostridium</taxon>
    </lineage>
</organism>
<dbReference type="InterPro" id="IPR010327">
    <property type="entry name" value="FldB/FldC_alpha/beta"/>
</dbReference>
<dbReference type="Pfam" id="PF06050">
    <property type="entry name" value="HGD-D"/>
    <property type="match status" value="1"/>
</dbReference>
<evidence type="ECO:0000313" key="3">
    <source>
        <dbReference type="Proteomes" id="UP000035704"/>
    </source>
</evidence>
<dbReference type="InterPro" id="IPR018709">
    <property type="entry name" value="CoA_activase_DUF2229"/>
</dbReference>
<dbReference type="InterPro" id="IPR051805">
    <property type="entry name" value="Dehydratase_Activator_Redct"/>
</dbReference>
<dbReference type="Gene3D" id="3.40.50.11900">
    <property type="match status" value="1"/>
</dbReference>
<accession>A0A0D8IA43</accession>
<protein>
    <recommendedName>
        <fullName evidence="1">DUF2229 domain-containing protein</fullName>
    </recommendedName>
</protein>
<dbReference type="PANTHER" id="PTHR32329:SF2">
    <property type="entry name" value="BIFUNCTIONAL PROTEIN [INCLUDES 2-HYDROXYACYL-COA DEHYDRATASE (N-TER) AND ITS ACTIVATOR DOMAIN (C_TERM)"/>
    <property type="match status" value="1"/>
</dbReference>
<sequence length="363" mass="41668">MKVSFPYMGTTVVYKKLLELLGHEVIMPPKPSQKTINLGVKYSPEFACFPLKVIMGSYIEAIEKGAEVIITSGGHGPCRAGFYERVHSRILEEENYPAEFIVFDSMFRDTKMFFRNLVRLKGESSWYKLMKSFLLVYDMIKKLDILEKKVQQIRAYELKKGETTRVWEKIQHLFDQAYSKRMIEDAFQKGELMLKEIKQVPVREENRIRIGIVGEIYVVMEASINMKLEELLGSLGAEVERSQYLSQWINYNALPEFINHSHETEILKKGEKYIPIPIGGHAQQTVGHIVDYSERGFDGVVHLMPFGCLPELVSQSIVPKITAELNIPVLTLSIDEQTGTANNLTRIEAFLDLIKGKRRKKIS</sequence>
<evidence type="ECO:0000259" key="1">
    <source>
        <dbReference type="Pfam" id="PF09989"/>
    </source>
</evidence>
<dbReference type="Pfam" id="PF09989">
    <property type="entry name" value="DUF2229"/>
    <property type="match status" value="1"/>
</dbReference>
<reference evidence="2 3" key="1">
    <citation type="submission" date="2014-10" db="EMBL/GenBank/DDBJ databases">
        <title>Genome sequence of Clostridium aceticum DSM 1496.</title>
        <authorList>
            <person name="Poehlein A."/>
            <person name="Schiel-Bengelsdorf B."/>
            <person name="Gottschalk G."/>
            <person name="Duerre P."/>
            <person name="Daniel R."/>
        </authorList>
    </citation>
    <scope>NUCLEOTIDE SEQUENCE [LARGE SCALE GENOMIC DNA]</scope>
    <source>
        <strain evidence="2 3">DSM 1496</strain>
    </source>
</reference>
<dbReference type="Proteomes" id="UP000035704">
    <property type="component" value="Chromosome"/>
</dbReference>
<proteinExistence type="predicted"/>
<gene>
    <name evidence="2" type="ORF">CACET_c07360</name>
</gene>
<name>A0A0D8IA43_9CLOT</name>
<evidence type="ECO:0000313" key="2">
    <source>
        <dbReference type="EMBL" id="AKL94246.1"/>
    </source>
</evidence>
<dbReference type="RefSeq" id="WP_044825741.1">
    <property type="nucleotide sequence ID" value="NZ_CP009687.1"/>
</dbReference>